<protein>
    <submittedName>
        <fullName evidence="4">Uncharacterized protein</fullName>
    </submittedName>
</protein>
<feature type="domain" description="Carbohydrate-binding" evidence="2">
    <location>
        <begin position="35"/>
        <end position="208"/>
    </location>
</feature>
<dbReference type="Proteomes" id="UP000061457">
    <property type="component" value="Chromosome I"/>
</dbReference>
<dbReference type="CDD" id="cd09618">
    <property type="entry name" value="CBM9_like_2"/>
    <property type="match status" value="1"/>
</dbReference>
<dbReference type="InterPro" id="IPR010502">
    <property type="entry name" value="Carb-bd_dom_fam9"/>
</dbReference>
<dbReference type="GO" id="GO:0004553">
    <property type="term" value="F:hydrolase activity, hydrolyzing O-glycosyl compounds"/>
    <property type="evidence" value="ECO:0007669"/>
    <property type="project" value="InterPro"/>
</dbReference>
<evidence type="ECO:0000259" key="3">
    <source>
        <dbReference type="Pfam" id="PF19313"/>
    </source>
</evidence>
<dbReference type="PATRIC" id="fig|161398.10.peg.2396"/>
<keyword evidence="1" id="KW-0732">Signal</keyword>
<dbReference type="GO" id="GO:0030246">
    <property type="term" value="F:carbohydrate binding"/>
    <property type="evidence" value="ECO:0007669"/>
    <property type="project" value="InterPro"/>
</dbReference>
<dbReference type="AlphaFoldDB" id="A0A0S2K2X5"/>
<evidence type="ECO:0000313" key="4">
    <source>
        <dbReference type="EMBL" id="ALO42842.1"/>
    </source>
</evidence>
<dbReference type="InterPro" id="IPR045670">
    <property type="entry name" value="DUF5916"/>
</dbReference>
<dbReference type="SUPFAM" id="SSF56935">
    <property type="entry name" value="Porins"/>
    <property type="match status" value="1"/>
</dbReference>
<dbReference type="SUPFAM" id="SSF49344">
    <property type="entry name" value="CBD9-like"/>
    <property type="match status" value="1"/>
</dbReference>
<keyword evidence="5" id="KW-1185">Reference proteome</keyword>
<feature type="chain" id="PRO_5006601096" evidence="1">
    <location>
        <begin position="23"/>
        <end position="779"/>
    </location>
</feature>
<dbReference type="EMBL" id="CP013187">
    <property type="protein sequence ID" value="ALO42842.1"/>
    <property type="molecule type" value="Genomic_DNA"/>
</dbReference>
<feature type="domain" description="DUF5916" evidence="3">
    <location>
        <begin position="261"/>
        <end position="335"/>
    </location>
</feature>
<dbReference type="RefSeq" id="WP_058030545.1">
    <property type="nucleotide sequence ID" value="NZ_CP013187.1"/>
</dbReference>
<dbReference type="OrthoDB" id="9790913at2"/>
<organism evidence="4 5">
    <name type="scientific">Pseudoalteromonas phenolica</name>
    <dbReference type="NCBI Taxonomy" id="161398"/>
    <lineage>
        <taxon>Bacteria</taxon>
        <taxon>Pseudomonadati</taxon>
        <taxon>Pseudomonadota</taxon>
        <taxon>Gammaproteobacteria</taxon>
        <taxon>Alteromonadales</taxon>
        <taxon>Pseudoalteromonadaceae</taxon>
        <taxon>Pseudoalteromonas</taxon>
    </lineage>
</organism>
<sequence length="779" mass="89176">MLKTSLSTIFAALLAASSQSFASESLPFINATAEIDGKLDEAVWQQAKKITINNVTWPQENIKSPIETTAYVFENGTSLFIAFDAKDPNPELIRAFYRDRDSAWNDDLVGIKIDSFNNSLSAYQLFINPLGVQQDSIENELTKSENSSWNGIWDSAGTIHEGGYYVEVEIPLRVLNFDDSIDTKTMAMEFLRFYPRDQRLRISSMQIEHANNCWICQMPEYTGFEQAKQGNNFALIPSLVASKQQTRDIDGNETGEWIDEDNVEPSLDVKWAITPDMTLNATLNPDFSQVEADTGQLSVNNSFSLFFPEKRAFFLDNSDYFSSHLNLIHTRNIAAPDYGVKFTSNKQGHTVGAFIANDEKLNVMIPGNLGSRVVSFDQKSENLALRYRYDFNNVLSVGTTTTVRQSNDYSNQVISLDSKYKLTNNDIFKAQVLFSDTDYTQAFVDELCNGEQGDCQKPSQPECEESSDCDLNESTLRVLNEVDTKGMGYLLNYEHNEKHWRAFTSYQYRDRGLRSDLGFMSQIDFNKFLAGYEYRWYGDENTWWNRANWYTDWDITHNDNNELLEKEVQTNFSINGPLQSHINTGVEHRKRTGLRHNEASLAIDGNTDLFTENNLWTYMEMKPVSGVFTSLNISTGNKVDLANNRLGEQFRVRPVINLNLGKHFELRFRHTYQTLEADGADVFTANLTDVRMTYQFNLNSYLRLAVIKTDIERNPSNYIDSVDATYKGLSTQLLYSYKLNPQTVFFAGFSDSGYQDDELEEITKDSKTFFMKFSYAWLM</sequence>
<dbReference type="KEGG" id="pphe:PP2015_2349"/>
<dbReference type="GO" id="GO:0016052">
    <property type="term" value="P:carbohydrate catabolic process"/>
    <property type="evidence" value="ECO:0007669"/>
    <property type="project" value="InterPro"/>
</dbReference>
<dbReference type="Gene3D" id="2.60.40.1190">
    <property type="match status" value="1"/>
</dbReference>
<accession>A0A0S2K2X5</accession>
<evidence type="ECO:0000313" key="5">
    <source>
        <dbReference type="Proteomes" id="UP000061457"/>
    </source>
</evidence>
<evidence type="ECO:0000259" key="2">
    <source>
        <dbReference type="Pfam" id="PF06452"/>
    </source>
</evidence>
<gene>
    <name evidence="4" type="ORF">PP2015_2349</name>
</gene>
<name>A0A0S2K2X5_9GAMM</name>
<feature type="signal peptide" evidence="1">
    <location>
        <begin position="1"/>
        <end position="22"/>
    </location>
</feature>
<reference evidence="4 5" key="1">
    <citation type="submission" date="2015-11" db="EMBL/GenBank/DDBJ databases">
        <authorList>
            <person name="Zhang Y."/>
            <person name="Guo Z."/>
        </authorList>
    </citation>
    <scope>NUCLEOTIDE SEQUENCE [LARGE SCALE GENOMIC DNA]</scope>
    <source>
        <strain evidence="4 5">KCTC 12086</strain>
    </source>
</reference>
<dbReference type="Pfam" id="PF19313">
    <property type="entry name" value="DUF5916"/>
    <property type="match status" value="1"/>
</dbReference>
<evidence type="ECO:0000256" key="1">
    <source>
        <dbReference type="SAM" id="SignalP"/>
    </source>
</evidence>
<dbReference type="Pfam" id="PF06452">
    <property type="entry name" value="CBM9_1"/>
    <property type="match status" value="1"/>
</dbReference>
<dbReference type="STRING" id="161398.PP2015_2349"/>
<proteinExistence type="predicted"/>